<dbReference type="InterPro" id="IPR053812">
    <property type="entry name" value="HTH_Sigma70_ECF-like"/>
</dbReference>
<feature type="domain" description="RNA polymerase sigma-70 ECF-like HTH" evidence="1">
    <location>
        <begin position="3"/>
        <end position="38"/>
    </location>
</feature>
<reference evidence="2" key="2">
    <citation type="journal article" date="2022" name="Microbiol. Resour. Announc.">
        <title>Metagenome Sequencing to Explore Phylogenomics of Terrestrial Cyanobacteria.</title>
        <authorList>
            <person name="Ward R.D."/>
            <person name="Stajich J.E."/>
            <person name="Johansen J.R."/>
            <person name="Huntemann M."/>
            <person name="Clum A."/>
            <person name="Foster B."/>
            <person name="Foster B."/>
            <person name="Roux S."/>
            <person name="Palaniappan K."/>
            <person name="Varghese N."/>
            <person name="Mukherjee S."/>
            <person name="Reddy T.B.K."/>
            <person name="Daum C."/>
            <person name="Copeland A."/>
            <person name="Chen I.A."/>
            <person name="Ivanova N.N."/>
            <person name="Kyrpides N.C."/>
            <person name="Shapiro N."/>
            <person name="Eloe-Fadrosh E.A."/>
            <person name="Pietrasiak N."/>
        </authorList>
    </citation>
    <scope>NUCLEOTIDE SEQUENCE</scope>
    <source>
        <strain evidence="2">HA4357-MV3</strain>
    </source>
</reference>
<accession>A0A9E3H972</accession>
<dbReference type="AlphaFoldDB" id="A0A9E3H972"/>
<comment type="caution">
    <text evidence="2">The sequence shown here is derived from an EMBL/GenBank/DDBJ whole genome shotgun (WGS) entry which is preliminary data.</text>
</comment>
<name>A0A9E3H972_9NOST</name>
<dbReference type="Proteomes" id="UP000813215">
    <property type="component" value="Unassembled WGS sequence"/>
</dbReference>
<dbReference type="Pfam" id="PF07638">
    <property type="entry name" value="Sigma70_ECF"/>
    <property type="match status" value="1"/>
</dbReference>
<proteinExistence type="predicted"/>
<reference evidence="2" key="1">
    <citation type="submission" date="2021-05" db="EMBL/GenBank/DDBJ databases">
        <authorList>
            <person name="Pietrasiak N."/>
            <person name="Ward R."/>
            <person name="Stajich J.E."/>
            <person name="Kurbessoian T."/>
        </authorList>
    </citation>
    <scope>NUCLEOTIDE SEQUENCE</scope>
    <source>
        <strain evidence="2">HA4357-MV3</strain>
    </source>
</reference>
<dbReference type="EMBL" id="JAHHHW010000097">
    <property type="protein sequence ID" value="MBW4433073.1"/>
    <property type="molecule type" value="Genomic_DNA"/>
</dbReference>
<evidence type="ECO:0000259" key="1">
    <source>
        <dbReference type="Pfam" id="PF07638"/>
    </source>
</evidence>
<evidence type="ECO:0000313" key="2">
    <source>
        <dbReference type="EMBL" id="MBW4433073.1"/>
    </source>
</evidence>
<protein>
    <submittedName>
        <fullName evidence="2">Helix-turn-helix domain-containing protein</fullName>
    </submittedName>
</protein>
<sequence>MSQPDQRKEIAKAKFITGVHIQEIADSLGVSRRTIERWAAEGNWRDLQQTNIVHLKPKPINSSPKLELPKIRSVESLDDIGIVEAALSELHASLPEADDKSKGGIAGAIARLVELKRKIKPETVADLVERAIELGVSPDEFLQQLRDAWAKRA</sequence>
<organism evidence="2 3">
    <name type="scientific">Pelatocladus maniniholoensis HA4357-MV3</name>
    <dbReference type="NCBI Taxonomy" id="1117104"/>
    <lineage>
        <taxon>Bacteria</taxon>
        <taxon>Bacillati</taxon>
        <taxon>Cyanobacteriota</taxon>
        <taxon>Cyanophyceae</taxon>
        <taxon>Nostocales</taxon>
        <taxon>Nostocaceae</taxon>
        <taxon>Pelatocladus</taxon>
    </lineage>
</organism>
<evidence type="ECO:0000313" key="3">
    <source>
        <dbReference type="Proteomes" id="UP000813215"/>
    </source>
</evidence>
<gene>
    <name evidence="2" type="ORF">KME28_15415</name>
</gene>